<keyword evidence="5 6" id="KW-0472">Membrane</keyword>
<dbReference type="PANTHER" id="PTHR31885">
    <property type="entry name" value="GH04784P"/>
    <property type="match status" value="1"/>
</dbReference>
<evidence type="ECO:0000313" key="8">
    <source>
        <dbReference type="Proteomes" id="UP000005387"/>
    </source>
</evidence>
<dbReference type="AlphaFoldDB" id="E0IG26"/>
<dbReference type="GO" id="GO:0016787">
    <property type="term" value="F:hydrolase activity"/>
    <property type="evidence" value="ECO:0007669"/>
    <property type="project" value="TreeGrafter"/>
</dbReference>
<keyword evidence="4 6" id="KW-1133">Transmembrane helix</keyword>
<evidence type="ECO:0000256" key="5">
    <source>
        <dbReference type="ARBA" id="ARBA00023136"/>
    </source>
</evidence>
<comment type="subcellular location">
    <subcellularLocation>
        <location evidence="1">Membrane</location>
        <topology evidence="1">Multi-pass membrane protein</topology>
    </subcellularLocation>
</comment>
<gene>
    <name evidence="7" type="ORF">PaecuDRAFT_4617</name>
</gene>
<feature type="transmembrane region" description="Helical" evidence="6">
    <location>
        <begin position="104"/>
        <end position="123"/>
    </location>
</feature>
<evidence type="ECO:0000256" key="3">
    <source>
        <dbReference type="ARBA" id="ARBA00022692"/>
    </source>
</evidence>
<proteinExistence type="inferred from homology"/>
<dbReference type="OrthoDB" id="5592477at2"/>
<accession>E0IG26</accession>
<evidence type="ECO:0000256" key="6">
    <source>
        <dbReference type="SAM" id="Phobius"/>
    </source>
</evidence>
<evidence type="ECO:0000313" key="7">
    <source>
        <dbReference type="EMBL" id="EFM08606.1"/>
    </source>
</evidence>
<evidence type="ECO:0000256" key="4">
    <source>
        <dbReference type="ARBA" id="ARBA00022989"/>
    </source>
</evidence>
<dbReference type="eggNOG" id="COG3714">
    <property type="taxonomic scope" value="Bacteria"/>
</dbReference>
<feature type="transmembrane region" description="Helical" evidence="6">
    <location>
        <begin position="159"/>
        <end position="180"/>
    </location>
</feature>
<reference evidence="7 8" key="1">
    <citation type="submission" date="2010-07" db="EMBL/GenBank/DDBJ databases">
        <title>The draft genome of Paenibacillus curdlanolyticus YK9.</title>
        <authorList>
            <consortium name="US DOE Joint Genome Institute (JGI-PGF)"/>
            <person name="Lucas S."/>
            <person name="Copeland A."/>
            <person name="Lapidus A."/>
            <person name="Cheng J.-F."/>
            <person name="Bruce D."/>
            <person name="Goodwin L."/>
            <person name="Pitluck S."/>
            <person name="Land M.L."/>
            <person name="Hauser L."/>
            <person name="Chang Y.-J."/>
            <person name="Jeffries C."/>
            <person name="Anderson I.J."/>
            <person name="Johnson E."/>
            <person name="Loganathan U."/>
            <person name="Mulhopadhyay B."/>
            <person name="Kyrpides N."/>
            <person name="Woyke T.J."/>
        </authorList>
    </citation>
    <scope>NUCLEOTIDE SEQUENCE [LARGE SCALE GENOMIC DNA]</scope>
    <source>
        <strain evidence="7 8">YK9</strain>
    </source>
</reference>
<protein>
    <submittedName>
        <fullName evidence="7">YhhN family protein</fullName>
    </submittedName>
</protein>
<feature type="transmembrane region" description="Helical" evidence="6">
    <location>
        <begin position="6"/>
        <end position="24"/>
    </location>
</feature>
<keyword evidence="8" id="KW-1185">Reference proteome</keyword>
<feature type="transmembrane region" description="Helical" evidence="6">
    <location>
        <begin position="135"/>
        <end position="154"/>
    </location>
</feature>
<comment type="similarity">
    <text evidence="2">Belongs to the TMEM86 family.</text>
</comment>
<sequence>MTLKFALPALILLTSALYMFIIPAEPHAVKLLFKLIPMWLMISYAYLNSPDNSNRFHWFTQIGLIFCMLGDGLLGWFVIGLSAFLIGHLFYMSGFLGQWRFSKLRAATLIPIAAYAVFMSTQLVQSLIQDNKQELIIPVLLYITVIGLMTWSAIMTGRLWATVGAVLFMISDSFLSWNLFVSEIQYAGTLIMTTYYTAQFCIARNLRPLPVETNESIESPTVAG</sequence>
<dbReference type="EMBL" id="AEDD01000015">
    <property type="protein sequence ID" value="EFM08606.1"/>
    <property type="molecule type" value="Genomic_DNA"/>
</dbReference>
<dbReference type="Proteomes" id="UP000005387">
    <property type="component" value="Unassembled WGS sequence"/>
</dbReference>
<feature type="transmembrane region" description="Helical" evidence="6">
    <location>
        <begin position="31"/>
        <end position="47"/>
    </location>
</feature>
<feature type="transmembrane region" description="Helical" evidence="6">
    <location>
        <begin position="59"/>
        <end position="92"/>
    </location>
</feature>
<dbReference type="STRING" id="717606.PaecuDRAFT_4617"/>
<dbReference type="Pfam" id="PF07947">
    <property type="entry name" value="YhhN"/>
    <property type="match status" value="1"/>
</dbReference>
<dbReference type="GO" id="GO:0016020">
    <property type="term" value="C:membrane"/>
    <property type="evidence" value="ECO:0007669"/>
    <property type="project" value="UniProtKB-SubCell"/>
</dbReference>
<keyword evidence="3 6" id="KW-0812">Transmembrane</keyword>
<dbReference type="RefSeq" id="WP_006040597.1">
    <property type="nucleotide sequence ID" value="NZ_AEDD01000015.1"/>
</dbReference>
<dbReference type="PANTHER" id="PTHR31885:SF6">
    <property type="entry name" value="GH04784P"/>
    <property type="match status" value="1"/>
</dbReference>
<evidence type="ECO:0000256" key="2">
    <source>
        <dbReference type="ARBA" id="ARBA00007375"/>
    </source>
</evidence>
<organism evidence="7 8">
    <name type="scientific">Paenibacillus curdlanolyticus YK9</name>
    <dbReference type="NCBI Taxonomy" id="717606"/>
    <lineage>
        <taxon>Bacteria</taxon>
        <taxon>Bacillati</taxon>
        <taxon>Bacillota</taxon>
        <taxon>Bacilli</taxon>
        <taxon>Bacillales</taxon>
        <taxon>Paenibacillaceae</taxon>
        <taxon>Paenibacillus</taxon>
    </lineage>
</organism>
<evidence type="ECO:0000256" key="1">
    <source>
        <dbReference type="ARBA" id="ARBA00004141"/>
    </source>
</evidence>
<dbReference type="InterPro" id="IPR012506">
    <property type="entry name" value="TMEM86B-like"/>
</dbReference>
<name>E0IG26_9BACL</name>